<reference evidence="2 3" key="1">
    <citation type="submission" date="2023-01" db="EMBL/GenBank/DDBJ databases">
        <title>Analysis of 21 Apiospora genomes using comparative genomics revels a genus with tremendous synthesis potential of carbohydrate active enzymes and secondary metabolites.</title>
        <authorList>
            <person name="Sorensen T."/>
        </authorList>
    </citation>
    <scope>NUCLEOTIDE SEQUENCE [LARGE SCALE GENOMIC DNA]</scope>
    <source>
        <strain evidence="2 3">CBS 83171</strain>
    </source>
</reference>
<sequence>MARTTTGVYTKDVSTTYSELLARRAQPILRPVDDVYLSKSPRGIKQREGRWVKREIRRKEAVEGGGISASAATGSGKPWTWSDADFPQLSQR</sequence>
<evidence type="ECO:0000313" key="2">
    <source>
        <dbReference type="EMBL" id="KAK8077950.1"/>
    </source>
</evidence>
<feature type="region of interest" description="Disordered" evidence="1">
    <location>
        <begin position="62"/>
        <end position="92"/>
    </location>
</feature>
<evidence type="ECO:0000256" key="1">
    <source>
        <dbReference type="SAM" id="MobiDB-lite"/>
    </source>
</evidence>
<protein>
    <submittedName>
        <fullName evidence="2">Uncharacterized protein</fullName>
    </submittedName>
</protein>
<keyword evidence="3" id="KW-1185">Reference proteome</keyword>
<proteinExistence type="predicted"/>
<comment type="caution">
    <text evidence="2">The sequence shown here is derived from an EMBL/GenBank/DDBJ whole genome shotgun (WGS) entry which is preliminary data.</text>
</comment>
<accession>A0ABR1W384</accession>
<gene>
    <name evidence="2" type="ORF">PG996_004120</name>
</gene>
<dbReference type="EMBL" id="JAQQWM010000002">
    <property type="protein sequence ID" value="KAK8077950.1"/>
    <property type="molecule type" value="Genomic_DNA"/>
</dbReference>
<evidence type="ECO:0000313" key="3">
    <source>
        <dbReference type="Proteomes" id="UP001446871"/>
    </source>
</evidence>
<organism evidence="2 3">
    <name type="scientific">Apiospora saccharicola</name>
    <dbReference type="NCBI Taxonomy" id="335842"/>
    <lineage>
        <taxon>Eukaryota</taxon>
        <taxon>Fungi</taxon>
        <taxon>Dikarya</taxon>
        <taxon>Ascomycota</taxon>
        <taxon>Pezizomycotina</taxon>
        <taxon>Sordariomycetes</taxon>
        <taxon>Xylariomycetidae</taxon>
        <taxon>Amphisphaeriales</taxon>
        <taxon>Apiosporaceae</taxon>
        <taxon>Apiospora</taxon>
    </lineage>
</organism>
<name>A0ABR1W384_9PEZI</name>
<dbReference type="Proteomes" id="UP001446871">
    <property type="component" value="Unassembled WGS sequence"/>
</dbReference>